<dbReference type="SMART" id="SM00577">
    <property type="entry name" value="CPDc"/>
    <property type="match status" value="1"/>
</dbReference>
<dbReference type="Gene3D" id="3.40.50.1000">
    <property type="entry name" value="HAD superfamily/HAD-like"/>
    <property type="match status" value="1"/>
</dbReference>
<feature type="compositionally biased region" description="Acidic residues" evidence="7">
    <location>
        <begin position="718"/>
        <end position="738"/>
    </location>
</feature>
<evidence type="ECO:0000259" key="9">
    <source>
        <dbReference type="PROSITE" id="PS50969"/>
    </source>
</evidence>
<feature type="compositionally biased region" description="Acidic residues" evidence="7">
    <location>
        <begin position="640"/>
        <end position="657"/>
    </location>
</feature>
<feature type="region of interest" description="Disordered" evidence="7">
    <location>
        <begin position="847"/>
        <end position="878"/>
    </location>
</feature>
<dbReference type="CDD" id="cd17729">
    <property type="entry name" value="BRCT_CTDP1"/>
    <property type="match status" value="1"/>
</dbReference>
<dbReference type="InterPro" id="IPR001357">
    <property type="entry name" value="BRCT_dom"/>
</dbReference>
<comment type="catalytic activity">
    <reaction evidence="4 6">
        <text>O-phospho-L-seryl-[protein] + H2O = L-seryl-[protein] + phosphate</text>
        <dbReference type="Rhea" id="RHEA:20629"/>
        <dbReference type="Rhea" id="RHEA-COMP:9863"/>
        <dbReference type="Rhea" id="RHEA-COMP:11604"/>
        <dbReference type="ChEBI" id="CHEBI:15377"/>
        <dbReference type="ChEBI" id="CHEBI:29999"/>
        <dbReference type="ChEBI" id="CHEBI:43474"/>
        <dbReference type="ChEBI" id="CHEBI:83421"/>
        <dbReference type="EC" id="3.1.3.16"/>
    </reaction>
</comment>
<comment type="subcellular location">
    <subcellularLocation>
        <location evidence="1 6">Nucleus</location>
    </subcellularLocation>
</comment>
<dbReference type="InterPro" id="IPR036412">
    <property type="entry name" value="HAD-like_sf"/>
</dbReference>
<dbReference type="Pfam" id="PF03031">
    <property type="entry name" value="NIF"/>
    <property type="match status" value="1"/>
</dbReference>
<sequence>MLIVSPSNLHYPITVTKLLAQPEDNVQRNDKLFTYEYAYQMLQQDENGDDYEVVKILDTDYQCEIKGKLTTWKIAVDDEIKGPGLALVEIEEPCRHEVQFAGMCTICGEDMTEISYNQSTPDTHRASVNMFHGNTALKVSEAEAFRTQDEAMRRLLSKEKLSLVVDLDQTIIHATVDPTVAEWQNDENSPNHEAVKDVRAFKLTDDGPGVRQECWYYIKLRPGLAEFFEEISKLFECHIYTMGTRAYALHIAQIVDPDRKIFGDRILSRDESGSLQAKKLKRLFPADTKMVVIMDDRADVWEWSANLIRLPAYDFFVGIGDINASFLPKKPDADTPSPKVEKIAETQASDVDEQEVKDTEAAASTNGEHVGGHEHTDSTQQAAGDVSTLEQLVSMGGGDNVEALKEKASKQDEAIAAQLADRPLLQQQKILDAEEEKANQAAADKDQNGEAPDENTSHEAYRYRHNLLKDDDEELIHLEVALRKVHATFYNEYKQQKAGHPGESHLSLLPDIKNIMPAMKERVLRDVNMVFSGIMPLNVDVQMSDRALWAKSFGASVSSDITKRTTHVIATPQRKTSKVRKALRHPNRIKVVTEAWLFNCFTIWRHLDEKPYLIDFGPDQQDVQNGTDTPFGQEQALLSSEDEDSGPTTDADDEGDGAPDVMTGRNPGLRIETGEREEEDEEDLSKYAPNEDEKSPMTPMSGDWKGIDDELREFMGSDYEDSDESDGPEDSEMDEAGETNEQMEQQRDNLENGVHRKSLPVLSGKRKRKRVNHSGRSTDGEDSDASTALSNDGPNLRRPKRKALDRTSSLTNSNLCTEAIRGGSARGDGSDTESLALERAFEQELQELSDQLTEEAGTPRTEPNKENSELLNVEQDEG</sequence>
<evidence type="ECO:0000256" key="7">
    <source>
        <dbReference type="SAM" id="MobiDB-lite"/>
    </source>
</evidence>
<gene>
    <name evidence="10" type="ORF">EV356DRAFT_504789</name>
</gene>
<dbReference type="PANTHER" id="PTHR23081">
    <property type="entry name" value="RNA POLYMERASE II CTD PHOSPHATASE"/>
    <property type="match status" value="1"/>
</dbReference>
<dbReference type="CDD" id="cd07521">
    <property type="entry name" value="HAD_FCP1-like"/>
    <property type="match status" value="1"/>
</dbReference>
<dbReference type="SUPFAM" id="SSF52113">
    <property type="entry name" value="BRCT domain"/>
    <property type="match status" value="1"/>
</dbReference>
<feature type="region of interest" description="Disordered" evidence="7">
    <location>
        <begin position="327"/>
        <end position="385"/>
    </location>
</feature>
<accession>A0A6A6H4H2</accession>
<dbReference type="PROSITE" id="PS50969">
    <property type="entry name" value="FCP1"/>
    <property type="match status" value="1"/>
</dbReference>
<dbReference type="NCBIfam" id="TIGR02250">
    <property type="entry name" value="FCP1_euk"/>
    <property type="match status" value="1"/>
</dbReference>
<keyword evidence="11" id="KW-1185">Reference proteome</keyword>
<dbReference type="SMART" id="SM00292">
    <property type="entry name" value="BRCT"/>
    <property type="match status" value="1"/>
</dbReference>
<evidence type="ECO:0000256" key="1">
    <source>
        <dbReference type="ARBA" id="ARBA00004123"/>
    </source>
</evidence>
<evidence type="ECO:0000256" key="6">
    <source>
        <dbReference type="RuleBase" id="RU366066"/>
    </source>
</evidence>
<keyword evidence="3 6" id="KW-0539">Nucleus</keyword>
<feature type="compositionally biased region" description="Basic and acidic residues" evidence="7">
    <location>
        <begin position="705"/>
        <end position="715"/>
    </location>
</feature>
<feature type="region of interest" description="Disordered" evidence="7">
    <location>
        <begin position="435"/>
        <end position="458"/>
    </location>
</feature>
<evidence type="ECO:0000256" key="2">
    <source>
        <dbReference type="ARBA" id="ARBA00022801"/>
    </source>
</evidence>
<dbReference type="PANTHER" id="PTHR23081:SF36">
    <property type="entry name" value="RNA POLYMERASE II SUBUNIT A C-TERMINAL DOMAIN PHOSPHATASE"/>
    <property type="match status" value="1"/>
</dbReference>
<feature type="compositionally biased region" description="Polar residues" evidence="7">
    <location>
        <begin position="806"/>
        <end position="816"/>
    </location>
</feature>
<proteinExistence type="predicted"/>
<feature type="region of interest" description="Disordered" evidence="7">
    <location>
        <begin position="638"/>
        <end position="834"/>
    </location>
</feature>
<reference evidence="10" key="1">
    <citation type="journal article" date="2020" name="Stud. Mycol.">
        <title>101 Dothideomycetes genomes: a test case for predicting lifestyles and emergence of pathogens.</title>
        <authorList>
            <person name="Haridas S."/>
            <person name="Albert R."/>
            <person name="Binder M."/>
            <person name="Bloem J."/>
            <person name="Labutti K."/>
            <person name="Salamov A."/>
            <person name="Andreopoulos B."/>
            <person name="Baker S."/>
            <person name="Barry K."/>
            <person name="Bills G."/>
            <person name="Bluhm B."/>
            <person name="Cannon C."/>
            <person name="Castanera R."/>
            <person name="Culley D."/>
            <person name="Daum C."/>
            <person name="Ezra D."/>
            <person name="Gonzalez J."/>
            <person name="Henrissat B."/>
            <person name="Kuo A."/>
            <person name="Liang C."/>
            <person name="Lipzen A."/>
            <person name="Lutzoni F."/>
            <person name="Magnuson J."/>
            <person name="Mondo S."/>
            <person name="Nolan M."/>
            <person name="Ohm R."/>
            <person name="Pangilinan J."/>
            <person name="Park H.-J."/>
            <person name="Ramirez L."/>
            <person name="Alfaro M."/>
            <person name="Sun H."/>
            <person name="Tritt A."/>
            <person name="Yoshinaga Y."/>
            <person name="Zwiers L.-H."/>
            <person name="Turgeon B."/>
            <person name="Goodwin S."/>
            <person name="Spatafora J."/>
            <person name="Crous P."/>
            <person name="Grigoriev I."/>
        </authorList>
    </citation>
    <scope>NUCLEOTIDE SEQUENCE</scope>
    <source>
        <strain evidence="10">Tuck. ex Michener</strain>
    </source>
</reference>
<dbReference type="Proteomes" id="UP000800092">
    <property type="component" value="Unassembled WGS sequence"/>
</dbReference>
<name>A0A6A6H4H2_VIRVR</name>
<evidence type="ECO:0000313" key="10">
    <source>
        <dbReference type="EMBL" id="KAF2232797.1"/>
    </source>
</evidence>
<dbReference type="InterPro" id="IPR039189">
    <property type="entry name" value="Fcp1"/>
</dbReference>
<dbReference type="InterPro" id="IPR004274">
    <property type="entry name" value="FCP1_dom"/>
</dbReference>
<comment type="catalytic activity">
    <reaction evidence="5 6">
        <text>O-phospho-L-threonyl-[protein] + H2O = L-threonyl-[protein] + phosphate</text>
        <dbReference type="Rhea" id="RHEA:47004"/>
        <dbReference type="Rhea" id="RHEA-COMP:11060"/>
        <dbReference type="Rhea" id="RHEA-COMP:11605"/>
        <dbReference type="ChEBI" id="CHEBI:15377"/>
        <dbReference type="ChEBI" id="CHEBI:30013"/>
        <dbReference type="ChEBI" id="CHEBI:43474"/>
        <dbReference type="ChEBI" id="CHEBI:61977"/>
        <dbReference type="EC" id="3.1.3.16"/>
    </reaction>
</comment>
<dbReference type="PROSITE" id="PS50172">
    <property type="entry name" value="BRCT"/>
    <property type="match status" value="1"/>
</dbReference>
<dbReference type="AlphaFoldDB" id="A0A6A6H4H2"/>
<evidence type="ECO:0000256" key="5">
    <source>
        <dbReference type="ARBA" id="ARBA00048336"/>
    </source>
</evidence>
<feature type="domain" description="FCP1 homology" evidence="9">
    <location>
        <begin position="156"/>
        <end position="334"/>
    </location>
</feature>
<dbReference type="Gene3D" id="3.40.50.10190">
    <property type="entry name" value="BRCT domain"/>
    <property type="match status" value="1"/>
</dbReference>
<feature type="domain" description="BRCT" evidence="8">
    <location>
        <begin position="519"/>
        <end position="614"/>
    </location>
</feature>
<feature type="compositionally biased region" description="Basic and acidic residues" evidence="7">
    <location>
        <begin position="744"/>
        <end position="754"/>
    </location>
</feature>
<evidence type="ECO:0000313" key="11">
    <source>
        <dbReference type="Proteomes" id="UP000800092"/>
    </source>
</evidence>
<dbReference type="Pfam" id="PF00533">
    <property type="entry name" value="BRCT"/>
    <property type="match status" value="1"/>
</dbReference>
<dbReference type="SUPFAM" id="SSF56784">
    <property type="entry name" value="HAD-like"/>
    <property type="match status" value="1"/>
</dbReference>
<dbReference type="Gene3D" id="1.10.287.10">
    <property type="entry name" value="S15/NS1, RNA-binding"/>
    <property type="match status" value="1"/>
</dbReference>
<dbReference type="InterPro" id="IPR023214">
    <property type="entry name" value="HAD_sf"/>
</dbReference>
<evidence type="ECO:0000256" key="3">
    <source>
        <dbReference type="ARBA" id="ARBA00023242"/>
    </source>
</evidence>
<feature type="compositionally biased region" description="Basic and acidic residues" evidence="7">
    <location>
        <begin position="329"/>
        <end position="344"/>
    </location>
</feature>
<organism evidence="10 11">
    <name type="scientific">Viridothelium virens</name>
    <name type="common">Speckled blister lichen</name>
    <name type="synonym">Trypethelium virens</name>
    <dbReference type="NCBI Taxonomy" id="1048519"/>
    <lineage>
        <taxon>Eukaryota</taxon>
        <taxon>Fungi</taxon>
        <taxon>Dikarya</taxon>
        <taxon>Ascomycota</taxon>
        <taxon>Pezizomycotina</taxon>
        <taxon>Dothideomycetes</taxon>
        <taxon>Dothideomycetes incertae sedis</taxon>
        <taxon>Trypetheliales</taxon>
        <taxon>Trypetheliaceae</taxon>
        <taxon>Viridothelium</taxon>
    </lineage>
</organism>
<dbReference type="EC" id="3.1.3.16" evidence="6"/>
<dbReference type="GO" id="GO:0005634">
    <property type="term" value="C:nucleus"/>
    <property type="evidence" value="ECO:0007669"/>
    <property type="project" value="UniProtKB-SubCell"/>
</dbReference>
<evidence type="ECO:0000259" key="8">
    <source>
        <dbReference type="PROSITE" id="PS50172"/>
    </source>
</evidence>
<dbReference type="OrthoDB" id="10249888at2759"/>
<evidence type="ECO:0000256" key="4">
    <source>
        <dbReference type="ARBA" id="ARBA00047761"/>
    </source>
</evidence>
<keyword evidence="2 6" id="KW-0378">Hydrolase</keyword>
<dbReference type="InterPro" id="IPR011947">
    <property type="entry name" value="FCP1_euk"/>
</dbReference>
<comment type="function">
    <text evidence="6">This promotes the activity of RNA polymerase II.</text>
</comment>
<feature type="compositionally biased region" description="Basic residues" evidence="7">
    <location>
        <begin position="764"/>
        <end position="773"/>
    </location>
</feature>
<dbReference type="EMBL" id="ML991812">
    <property type="protein sequence ID" value="KAF2232797.1"/>
    <property type="molecule type" value="Genomic_DNA"/>
</dbReference>
<dbReference type="GO" id="GO:0008420">
    <property type="term" value="F:RNA polymerase II CTD heptapeptide repeat phosphatase activity"/>
    <property type="evidence" value="ECO:0007669"/>
    <property type="project" value="UniProtKB-UniRule"/>
</dbReference>
<protein>
    <recommendedName>
        <fullName evidence="6">RNA polymerase II subunit A C-terminal domain phosphatase</fullName>
        <ecNumber evidence="6">3.1.3.16</ecNumber>
    </recommendedName>
</protein>
<dbReference type="InterPro" id="IPR036420">
    <property type="entry name" value="BRCT_dom_sf"/>
</dbReference>